<evidence type="ECO:0000313" key="4">
    <source>
        <dbReference type="Proteomes" id="UP000037822"/>
    </source>
</evidence>
<evidence type="ECO:0000313" key="3">
    <source>
        <dbReference type="EMBL" id="KPH73561.1"/>
    </source>
</evidence>
<name>A0A0N1MZA9_9HYPH</name>
<comment type="caution">
    <text evidence="3">The sequence shown here is derived from an EMBL/GenBank/DDBJ whole genome shotgun (WGS) entry which is preliminary data.</text>
</comment>
<dbReference type="OrthoDB" id="9780084at2"/>
<dbReference type="SUPFAM" id="SSF51735">
    <property type="entry name" value="NAD(P)-binding Rossmann-fold domains"/>
    <property type="match status" value="1"/>
</dbReference>
<dbReference type="PRINTS" id="PR00080">
    <property type="entry name" value="SDRFAMILY"/>
</dbReference>
<dbReference type="GO" id="GO:0016616">
    <property type="term" value="F:oxidoreductase activity, acting on the CH-OH group of donors, NAD or NADP as acceptor"/>
    <property type="evidence" value="ECO:0007669"/>
    <property type="project" value="UniProtKB-ARBA"/>
</dbReference>
<dbReference type="PANTHER" id="PTHR42760:SF40">
    <property type="entry name" value="3-OXOACYL-[ACYL-CARRIER-PROTEIN] REDUCTASE, CHLOROPLASTIC"/>
    <property type="match status" value="1"/>
</dbReference>
<dbReference type="Gene3D" id="3.40.50.720">
    <property type="entry name" value="NAD(P)-binding Rossmann-like Domain"/>
    <property type="match status" value="1"/>
</dbReference>
<evidence type="ECO:0000259" key="2">
    <source>
        <dbReference type="SMART" id="SM00822"/>
    </source>
</evidence>
<dbReference type="EMBL" id="LGSZ01000098">
    <property type="protein sequence ID" value="KPH73561.1"/>
    <property type="molecule type" value="Genomic_DNA"/>
</dbReference>
<organism evidence="3 4">
    <name type="scientific">Bosea vaviloviae</name>
    <dbReference type="NCBI Taxonomy" id="1526658"/>
    <lineage>
        <taxon>Bacteria</taxon>
        <taxon>Pseudomonadati</taxon>
        <taxon>Pseudomonadota</taxon>
        <taxon>Alphaproteobacteria</taxon>
        <taxon>Hyphomicrobiales</taxon>
        <taxon>Boseaceae</taxon>
        <taxon>Bosea</taxon>
    </lineage>
</organism>
<proteinExistence type="inferred from homology"/>
<comment type="similarity">
    <text evidence="1">Belongs to the short-chain dehydrogenases/reductases (SDR) family.</text>
</comment>
<dbReference type="RefSeq" id="WP_054212166.1">
    <property type="nucleotide sequence ID" value="NZ_LGSZ01000098.1"/>
</dbReference>
<dbReference type="FunFam" id="3.40.50.720:FF:000084">
    <property type="entry name" value="Short-chain dehydrogenase reductase"/>
    <property type="match status" value="1"/>
</dbReference>
<dbReference type="PATRIC" id="fig|1526658.3.peg.3694"/>
<dbReference type="Pfam" id="PF13561">
    <property type="entry name" value="adh_short_C2"/>
    <property type="match status" value="1"/>
</dbReference>
<sequence>MAAGRFEGKVALVTGGARGIGFAAAQRIASEGGRLALADIDAASAEAAAKTLPGAIGIGCNITHEDEVGAMVARAEAELGPISIFVNSAAVLDDKLFLESGPSDWKRMLSVCLHGPMLGLRAILPGMVERRYGRVVCLASDSARIGQARLSYYAAAKAGVIALIKSVAQEVGKGGVTLNIVSPGATNTPLRISRENGMREQMGEEKYARRVHSVLKLYPVGRIGEPEDIAAAITFLCSDEASWVTGQVLSVNGGFVMP</sequence>
<dbReference type="PRINTS" id="PR00081">
    <property type="entry name" value="GDHRDH"/>
</dbReference>
<dbReference type="AlphaFoldDB" id="A0A0N1MZA9"/>
<protein>
    <recommendedName>
        <fullName evidence="2">Ketoreductase domain-containing protein</fullName>
    </recommendedName>
</protein>
<dbReference type="InterPro" id="IPR057326">
    <property type="entry name" value="KR_dom"/>
</dbReference>
<evidence type="ECO:0000256" key="1">
    <source>
        <dbReference type="ARBA" id="ARBA00006484"/>
    </source>
</evidence>
<dbReference type="GO" id="GO:0030497">
    <property type="term" value="P:fatty acid elongation"/>
    <property type="evidence" value="ECO:0007669"/>
    <property type="project" value="TreeGrafter"/>
</dbReference>
<reference evidence="3 4" key="1">
    <citation type="submission" date="2015-07" db="EMBL/GenBank/DDBJ databases">
        <title>Whole genome sequencing of Bosea vaviloviae isolated from cave pool.</title>
        <authorList>
            <person name="Tan N.E.H."/>
            <person name="Lee Y.P."/>
            <person name="Gan H.M."/>
            <person name="Barton H."/>
            <person name="Savka M.A."/>
        </authorList>
    </citation>
    <scope>NUCLEOTIDE SEQUENCE [LARGE SCALE GENOMIC DNA]</scope>
    <source>
        <strain evidence="3 4">SD260</strain>
    </source>
</reference>
<dbReference type="PANTHER" id="PTHR42760">
    <property type="entry name" value="SHORT-CHAIN DEHYDROGENASES/REDUCTASES FAMILY MEMBER"/>
    <property type="match status" value="1"/>
</dbReference>
<dbReference type="InterPro" id="IPR002347">
    <property type="entry name" value="SDR_fam"/>
</dbReference>
<accession>A0A0N1MZA9</accession>
<feature type="domain" description="Ketoreductase" evidence="2">
    <location>
        <begin position="9"/>
        <end position="186"/>
    </location>
</feature>
<dbReference type="PROSITE" id="PS00061">
    <property type="entry name" value="ADH_SHORT"/>
    <property type="match status" value="1"/>
</dbReference>
<dbReference type="Proteomes" id="UP000037822">
    <property type="component" value="Unassembled WGS sequence"/>
</dbReference>
<dbReference type="SMART" id="SM00822">
    <property type="entry name" value="PKS_KR"/>
    <property type="match status" value="1"/>
</dbReference>
<gene>
    <name evidence="3" type="ORF">AE618_27140</name>
</gene>
<keyword evidence="4" id="KW-1185">Reference proteome</keyword>
<dbReference type="InterPro" id="IPR020904">
    <property type="entry name" value="Sc_DH/Rdtase_CS"/>
</dbReference>
<dbReference type="InterPro" id="IPR036291">
    <property type="entry name" value="NAD(P)-bd_dom_sf"/>
</dbReference>